<protein>
    <submittedName>
        <fullName evidence="1">Uncharacterized protein</fullName>
    </submittedName>
</protein>
<organism evidence="1">
    <name type="scientific">uncultured Caudovirales phage</name>
    <dbReference type="NCBI Taxonomy" id="2100421"/>
    <lineage>
        <taxon>Viruses</taxon>
        <taxon>Duplodnaviria</taxon>
        <taxon>Heunggongvirae</taxon>
        <taxon>Uroviricota</taxon>
        <taxon>Caudoviricetes</taxon>
        <taxon>Peduoviridae</taxon>
        <taxon>Maltschvirus</taxon>
        <taxon>Maltschvirus maltsch</taxon>
    </lineage>
</organism>
<dbReference type="EMBL" id="LR797193">
    <property type="protein sequence ID" value="CAB4193172.1"/>
    <property type="molecule type" value="Genomic_DNA"/>
</dbReference>
<reference evidence="1" key="1">
    <citation type="submission" date="2020-05" db="EMBL/GenBank/DDBJ databases">
        <authorList>
            <person name="Chiriac C."/>
            <person name="Salcher M."/>
            <person name="Ghai R."/>
            <person name="Kavagutti S V."/>
        </authorList>
    </citation>
    <scope>NUCLEOTIDE SEQUENCE</scope>
</reference>
<accession>A0A6J5RBI2</accession>
<proteinExistence type="predicted"/>
<evidence type="ECO:0000313" key="1">
    <source>
        <dbReference type="EMBL" id="CAB4193172.1"/>
    </source>
</evidence>
<sequence length="193" mass="20232">MPITFYKQSFELLATSGEWTGTSAPANKGVIGTTFPYRKYLHVEGTIAGGTFNRLRVAKLNATPVTATCGANIIETVLTTTTSNTTVVSTSGWPLNLATSATPKYFVFDIYNPTTSIKRCTGLVTHTSNVASTAPGSARIAGVYDDVTGGIQFLDLASVTTLAGNTANNLSGSVVSTTTSGPLELYVWGKADF</sequence>
<name>A0A6J5RBI2_9CAUD</name>
<gene>
    <name evidence="1" type="ORF">UFOVP1246_52</name>
</gene>